<evidence type="ECO:0000256" key="6">
    <source>
        <dbReference type="ARBA" id="ARBA00015655"/>
    </source>
</evidence>
<dbReference type="InterPro" id="IPR004101">
    <property type="entry name" value="Mur_ligase_C"/>
</dbReference>
<dbReference type="EMBL" id="FOOE01000021">
    <property type="protein sequence ID" value="SFG02858.1"/>
    <property type="molecule type" value="Genomic_DNA"/>
</dbReference>
<evidence type="ECO:0000256" key="18">
    <source>
        <dbReference type="RuleBase" id="RU003664"/>
    </source>
</evidence>
<dbReference type="GO" id="GO:0009252">
    <property type="term" value="P:peptidoglycan biosynthetic process"/>
    <property type="evidence" value="ECO:0007669"/>
    <property type="project" value="UniProtKB-UniRule"/>
</dbReference>
<feature type="domain" description="Mur ligase central" evidence="20">
    <location>
        <begin position="122"/>
        <end position="294"/>
    </location>
</feature>
<dbReference type="SUPFAM" id="SSF53623">
    <property type="entry name" value="MurD-like peptide ligases, catalytic domain"/>
    <property type="match status" value="1"/>
</dbReference>
<dbReference type="EC" id="6.3.2.9" evidence="5 17"/>
<feature type="domain" description="Mur ligase C-terminal" evidence="19">
    <location>
        <begin position="316"/>
        <end position="435"/>
    </location>
</feature>
<keyword evidence="7 17" id="KW-0963">Cytoplasm</keyword>
<dbReference type="GO" id="GO:0008764">
    <property type="term" value="F:UDP-N-acetylmuramoylalanine-D-glutamate ligase activity"/>
    <property type="evidence" value="ECO:0007669"/>
    <property type="project" value="UniProtKB-UniRule"/>
</dbReference>
<evidence type="ECO:0000259" key="19">
    <source>
        <dbReference type="Pfam" id="PF02875"/>
    </source>
</evidence>
<evidence type="ECO:0000256" key="13">
    <source>
        <dbReference type="ARBA" id="ARBA00023316"/>
    </source>
</evidence>
<comment type="similarity">
    <text evidence="4 17">Belongs to the MurCDEF family.</text>
</comment>
<evidence type="ECO:0000256" key="8">
    <source>
        <dbReference type="ARBA" id="ARBA00022598"/>
    </source>
</evidence>
<evidence type="ECO:0000256" key="2">
    <source>
        <dbReference type="ARBA" id="ARBA00004496"/>
    </source>
</evidence>
<dbReference type="SUPFAM" id="SSF53244">
    <property type="entry name" value="MurD-like peptide ligases, peptide-binding domain"/>
    <property type="match status" value="1"/>
</dbReference>
<dbReference type="NCBIfam" id="TIGR01087">
    <property type="entry name" value="murD"/>
    <property type="match status" value="1"/>
</dbReference>
<dbReference type="OrthoDB" id="9809796at2"/>
<dbReference type="Gene3D" id="3.90.190.20">
    <property type="entry name" value="Mur ligase, C-terminal domain"/>
    <property type="match status" value="1"/>
</dbReference>
<evidence type="ECO:0000256" key="12">
    <source>
        <dbReference type="ARBA" id="ARBA00022984"/>
    </source>
</evidence>
<dbReference type="RefSeq" id="WP_027639697.1">
    <property type="nucleotide sequence ID" value="NZ_BAAACD010000044.1"/>
</dbReference>
<evidence type="ECO:0000259" key="20">
    <source>
        <dbReference type="Pfam" id="PF08245"/>
    </source>
</evidence>
<keyword evidence="22" id="KW-1185">Reference proteome</keyword>
<keyword evidence="17 18" id="KW-0132">Cell division</keyword>
<keyword evidence="17 18" id="KW-0131">Cell cycle</keyword>
<keyword evidence="11 17" id="KW-0133">Cell shape</keyword>
<keyword evidence="10 17" id="KW-0067">ATP-binding</keyword>
<name>A0A1I2NGX8_9CLOT</name>
<dbReference type="HAMAP" id="MF_00639">
    <property type="entry name" value="MurD"/>
    <property type="match status" value="1"/>
</dbReference>
<proteinExistence type="inferred from homology"/>
<feature type="binding site" evidence="17">
    <location>
        <begin position="124"/>
        <end position="130"/>
    </location>
    <ligand>
        <name>ATP</name>
        <dbReference type="ChEBI" id="CHEBI:30616"/>
    </ligand>
</feature>
<dbReference type="Gene3D" id="3.40.1190.10">
    <property type="entry name" value="Mur-like, catalytic domain"/>
    <property type="match status" value="1"/>
</dbReference>
<dbReference type="GO" id="GO:0051301">
    <property type="term" value="P:cell division"/>
    <property type="evidence" value="ECO:0007669"/>
    <property type="project" value="UniProtKB-KW"/>
</dbReference>
<dbReference type="PANTHER" id="PTHR43692">
    <property type="entry name" value="UDP-N-ACETYLMURAMOYLALANINE--D-GLUTAMATE LIGASE"/>
    <property type="match status" value="1"/>
</dbReference>
<protein>
    <recommendedName>
        <fullName evidence="6 17">UDP-N-acetylmuramoylalanine--D-glutamate ligase</fullName>
        <ecNumber evidence="5 17">6.3.2.9</ecNumber>
    </recommendedName>
    <alternativeName>
        <fullName evidence="15 17">D-glutamic acid-adding enzyme</fullName>
    </alternativeName>
    <alternativeName>
        <fullName evidence="14 17">UDP-N-acetylmuramoyl-L-alanyl-D-glutamate synthetase</fullName>
    </alternativeName>
</protein>
<dbReference type="STRING" id="1529.SAMN04487885_12149"/>
<comment type="subcellular location">
    <subcellularLocation>
        <location evidence="2 17 18">Cytoplasm</location>
    </subcellularLocation>
</comment>
<dbReference type="GO" id="GO:0071555">
    <property type="term" value="P:cell wall organization"/>
    <property type="evidence" value="ECO:0007669"/>
    <property type="project" value="UniProtKB-KW"/>
</dbReference>
<evidence type="ECO:0000256" key="17">
    <source>
        <dbReference type="HAMAP-Rule" id="MF_00639"/>
    </source>
</evidence>
<dbReference type="Pfam" id="PF08245">
    <property type="entry name" value="Mur_ligase_M"/>
    <property type="match status" value="1"/>
</dbReference>
<evidence type="ECO:0000256" key="10">
    <source>
        <dbReference type="ARBA" id="ARBA00022840"/>
    </source>
</evidence>
<evidence type="ECO:0000256" key="15">
    <source>
        <dbReference type="ARBA" id="ARBA00032324"/>
    </source>
</evidence>
<dbReference type="InterPro" id="IPR036565">
    <property type="entry name" value="Mur-like_cat_sf"/>
</dbReference>
<dbReference type="AlphaFoldDB" id="A0A1I2NGX8"/>
<comment type="function">
    <text evidence="1 17 18">Cell wall formation. Catalyzes the addition of glutamate to the nucleotide precursor UDP-N-acetylmuramoyl-L-alanine (UMA).</text>
</comment>
<dbReference type="GO" id="GO:0005524">
    <property type="term" value="F:ATP binding"/>
    <property type="evidence" value="ECO:0007669"/>
    <property type="project" value="UniProtKB-UniRule"/>
</dbReference>
<keyword evidence="8 17" id="KW-0436">Ligase</keyword>
<evidence type="ECO:0000256" key="7">
    <source>
        <dbReference type="ARBA" id="ARBA00022490"/>
    </source>
</evidence>
<dbReference type="InterPro" id="IPR005762">
    <property type="entry name" value="MurD"/>
</dbReference>
<dbReference type="GO" id="GO:0005737">
    <property type="term" value="C:cytoplasm"/>
    <property type="evidence" value="ECO:0007669"/>
    <property type="project" value="UniProtKB-SubCell"/>
</dbReference>
<comment type="pathway">
    <text evidence="3 17 18">Cell wall biogenesis; peptidoglycan biosynthesis.</text>
</comment>
<reference evidence="21 22" key="1">
    <citation type="submission" date="2016-10" db="EMBL/GenBank/DDBJ databases">
        <authorList>
            <person name="de Groot N.N."/>
        </authorList>
    </citation>
    <scope>NUCLEOTIDE SEQUENCE [LARGE SCALE GENOMIC DNA]</scope>
    <source>
        <strain evidence="21 22">NLAE-zl-G419</strain>
    </source>
</reference>
<dbReference type="InterPro" id="IPR013221">
    <property type="entry name" value="Mur_ligase_cen"/>
</dbReference>
<evidence type="ECO:0000256" key="3">
    <source>
        <dbReference type="ARBA" id="ARBA00004752"/>
    </source>
</evidence>
<gene>
    <name evidence="17" type="primary">murD</name>
    <name evidence="21" type="ORF">SAMN04487885_12149</name>
</gene>
<evidence type="ECO:0000256" key="5">
    <source>
        <dbReference type="ARBA" id="ARBA00012212"/>
    </source>
</evidence>
<evidence type="ECO:0000256" key="1">
    <source>
        <dbReference type="ARBA" id="ARBA00002734"/>
    </source>
</evidence>
<dbReference type="Proteomes" id="UP000182135">
    <property type="component" value="Unassembled WGS sequence"/>
</dbReference>
<organism evidence="21 22">
    <name type="scientific">Clostridium cadaveris</name>
    <dbReference type="NCBI Taxonomy" id="1529"/>
    <lineage>
        <taxon>Bacteria</taxon>
        <taxon>Bacillati</taxon>
        <taxon>Bacillota</taxon>
        <taxon>Clostridia</taxon>
        <taxon>Eubacteriales</taxon>
        <taxon>Clostridiaceae</taxon>
        <taxon>Clostridium</taxon>
    </lineage>
</organism>
<sequence length="458" mass="51181">MKRDFREFKDFIKGSKVAVVGIGISNLPLINFLVKLGADVTAFDRKDERDLGATSDNLKSIGVKLCLGQRYLDGLTGFEVIFKTPGMRIDSPALVKAKEEGAKITSEMEEFLKYCPAKVYGVTGSDGKTTTTTIISKLLTAEGYKTWVGGNIGAPLFANIEDIKPENKVVLELSSFQLMTMDVSPEVAIITNLSPNHLDMHKNMNEYIESKKNIFKYQDKNSLLILNRENDITYSFVKEAKGNVELFSNTRVLEDGAFLKNDMLFIKGTEVCSKNDIRIKGDHNVQNYLAAFLAVKDDVSKETMKNVAMNFNGVEHRNEFIREVEGVKYYNDSIGSSPTRTLATISVFEEPVILLAGGYDKKIPFETLAQNGYSHIKTLILMGHTKEKIKKVFDDLRNEKGINIPIYIVENLEEALLKAKEISKSGDSVVLSPACASFDAFPNFEVRGNRFKELVNKL</sequence>
<evidence type="ECO:0000313" key="21">
    <source>
        <dbReference type="EMBL" id="SFG02858.1"/>
    </source>
</evidence>
<dbReference type="Pfam" id="PF21799">
    <property type="entry name" value="MurD-like_N"/>
    <property type="match status" value="1"/>
</dbReference>
<dbReference type="GO" id="GO:0008360">
    <property type="term" value="P:regulation of cell shape"/>
    <property type="evidence" value="ECO:0007669"/>
    <property type="project" value="UniProtKB-KW"/>
</dbReference>
<dbReference type="Pfam" id="PF02875">
    <property type="entry name" value="Mur_ligase_C"/>
    <property type="match status" value="1"/>
</dbReference>
<dbReference type="PANTHER" id="PTHR43692:SF1">
    <property type="entry name" value="UDP-N-ACETYLMURAMOYLALANINE--D-GLUTAMATE LIGASE"/>
    <property type="match status" value="1"/>
</dbReference>
<evidence type="ECO:0000256" key="9">
    <source>
        <dbReference type="ARBA" id="ARBA00022741"/>
    </source>
</evidence>
<evidence type="ECO:0000256" key="14">
    <source>
        <dbReference type="ARBA" id="ARBA00030398"/>
    </source>
</evidence>
<evidence type="ECO:0000313" key="22">
    <source>
        <dbReference type="Proteomes" id="UP000182135"/>
    </source>
</evidence>
<accession>A0A1I2NGX8</accession>
<dbReference type="UniPathway" id="UPA00219"/>
<dbReference type="SUPFAM" id="SSF51984">
    <property type="entry name" value="MurCD N-terminal domain"/>
    <property type="match status" value="1"/>
</dbReference>
<evidence type="ECO:0000256" key="16">
    <source>
        <dbReference type="ARBA" id="ARBA00047632"/>
    </source>
</evidence>
<keyword evidence="9 17" id="KW-0547">Nucleotide-binding</keyword>
<keyword evidence="12 17" id="KW-0573">Peptidoglycan synthesis</keyword>
<keyword evidence="13 17" id="KW-0961">Cell wall biogenesis/degradation</keyword>
<dbReference type="eggNOG" id="COG0771">
    <property type="taxonomic scope" value="Bacteria"/>
</dbReference>
<dbReference type="InterPro" id="IPR036615">
    <property type="entry name" value="Mur_ligase_C_dom_sf"/>
</dbReference>
<dbReference type="Gene3D" id="3.40.50.720">
    <property type="entry name" value="NAD(P)-binding Rossmann-like Domain"/>
    <property type="match status" value="1"/>
</dbReference>
<evidence type="ECO:0000256" key="4">
    <source>
        <dbReference type="ARBA" id="ARBA00010416"/>
    </source>
</evidence>
<comment type="catalytic activity">
    <reaction evidence="16 17 18">
        <text>UDP-N-acetyl-alpha-D-muramoyl-L-alanine + D-glutamate + ATP = UDP-N-acetyl-alpha-D-muramoyl-L-alanyl-D-glutamate + ADP + phosphate + H(+)</text>
        <dbReference type="Rhea" id="RHEA:16429"/>
        <dbReference type="ChEBI" id="CHEBI:15378"/>
        <dbReference type="ChEBI" id="CHEBI:29986"/>
        <dbReference type="ChEBI" id="CHEBI:30616"/>
        <dbReference type="ChEBI" id="CHEBI:43474"/>
        <dbReference type="ChEBI" id="CHEBI:83898"/>
        <dbReference type="ChEBI" id="CHEBI:83900"/>
        <dbReference type="ChEBI" id="CHEBI:456216"/>
        <dbReference type="EC" id="6.3.2.9"/>
    </reaction>
</comment>
<evidence type="ECO:0000256" key="11">
    <source>
        <dbReference type="ARBA" id="ARBA00022960"/>
    </source>
</evidence>